<accession>A0AAQ4EPX5</accession>
<evidence type="ECO:0000313" key="2">
    <source>
        <dbReference type="Proteomes" id="UP001321473"/>
    </source>
</evidence>
<keyword evidence="2" id="KW-1185">Reference proteome</keyword>
<evidence type="ECO:0000313" key="1">
    <source>
        <dbReference type="EMBL" id="KAK8776608.1"/>
    </source>
</evidence>
<gene>
    <name evidence="1" type="ORF">V5799_030048</name>
</gene>
<reference evidence="1 2" key="1">
    <citation type="journal article" date="2023" name="Arcadia Sci">
        <title>De novo assembly of a long-read Amblyomma americanum tick genome.</title>
        <authorList>
            <person name="Chou S."/>
            <person name="Poskanzer K.E."/>
            <person name="Rollins M."/>
            <person name="Thuy-Boun P.S."/>
        </authorList>
    </citation>
    <scope>NUCLEOTIDE SEQUENCE [LARGE SCALE GENOMIC DNA]</scope>
    <source>
        <strain evidence="1">F_SG_1</strain>
        <tissue evidence="1">Salivary glands</tissue>
    </source>
</reference>
<proteinExistence type="predicted"/>
<name>A0AAQ4EPX5_AMBAM</name>
<protein>
    <submittedName>
        <fullName evidence="1">Uncharacterized protein</fullName>
    </submittedName>
</protein>
<dbReference type="AlphaFoldDB" id="A0AAQ4EPX5"/>
<organism evidence="1 2">
    <name type="scientific">Amblyomma americanum</name>
    <name type="common">Lone star tick</name>
    <dbReference type="NCBI Taxonomy" id="6943"/>
    <lineage>
        <taxon>Eukaryota</taxon>
        <taxon>Metazoa</taxon>
        <taxon>Ecdysozoa</taxon>
        <taxon>Arthropoda</taxon>
        <taxon>Chelicerata</taxon>
        <taxon>Arachnida</taxon>
        <taxon>Acari</taxon>
        <taxon>Parasitiformes</taxon>
        <taxon>Ixodida</taxon>
        <taxon>Ixodoidea</taxon>
        <taxon>Ixodidae</taxon>
        <taxon>Amblyomminae</taxon>
        <taxon>Amblyomma</taxon>
    </lineage>
</organism>
<sequence length="71" mass="8207">MTTVKYVSMLVKITGLFHPSGWFHERRLSGILGRKTCSLTRAQKIFRTSRAILVGFRGLRLFPDTCDKHLR</sequence>
<dbReference type="Proteomes" id="UP001321473">
    <property type="component" value="Unassembled WGS sequence"/>
</dbReference>
<dbReference type="EMBL" id="JARKHS020012757">
    <property type="protein sequence ID" value="KAK8776608.1"/>
    <property type="molecule type" value="Genomic_DNA"/>
</dbReference>
<comment type="caution">
    <text evidence="1">The sequence shown here is derived from an EMBL/GenBank/DDBJ whole genome shotgun (WGS) entry which is preliminary data.</text>
</comment>